<dbReference type="Proteomes" id="UP000314294">
    <property type="component" value="Unassembled WGS sequence"/>
</dbReference>
<evidence type="ECO:0000256" key="1">
    <source>
        <dbReference type="SAM" id="MobiDB-lite"/>
    </source>
</evidence>
<evidence type="ECO:0000313" key="2">
    <source>
        <dbReference type="EMBL" id="TNN34031.1"/>
    </source>
</evidence>
<dbReference type="AlphaFoldDB" id="A0A4Z2EZT6"/>
<feature type="compositionally biased region" description="Polar residues" evidence="1">
    <location>
        <begin position="30"/>
        <end position="43"/>
    </location>
</feature>
<gene>
    <name evidence="2" type="ORF">EYF80_055806</name>
</gene>
<organism evidence="2 3">
    <name type="scientific">Liparis tanakae</name>
    <name type="common">Tanaka's snailfish</name>
    <dbReference type="NCBI Taxonomy" id="230148"/>
    <lineage>
        <taxon>Eukaryota</taxon>
        <taxon>Metazoa</taxon>
        <taxon>Chordata</taxon>
        <taxon>Craniata</taxon>
        <taxon>Vertebrata</taxon>
        <taxon>Euteleostomi</taxon>
        <taxon>Actinopterygii</taxon>
        <taxon>Neopterygii</taxon>
        <taxon>Teleostei</taxon>
        <taxon>Neoteleostei</taxon>
        <taxon>Acanthomorphata</taxon>
        <taxon>Eupercaria</taxon>
        <taxon>Perciformes</taxon>
        <taxon>Cottioidei</taxon>
        <taxon>Cottales</taxon>
        <taxon>Liparidae</taxon>
        <taxon>Liparis</taxon>
    </lineage>
</organism>
<evidence type="ECO:0000313" key="3">
    <source>
        <dbReference type="Proteomes" id="UP000314294"/>
    </source>
</evidence>
<sequence length="75" mass="8026">MEELGAIPAVPKAPSDAPTTVPLSYRHRTAQLQTPDRSATDTGPLSYRHRAAQLQTPGRSATDTGPSQQTQRNAT</sequence>
<feature type="compositionally biased region" description="Polar residues" evidence="1">
    <location>
        <begin position="53"/>
        <end position="75"/>
    </location>
</feature>
<comment type="caution">
    <text evidence="2">The sequence shown here is derived from an EMBL/GenBank/DDBJ whole genome shotgun (WGS) entry which is preliminary data.</text>
</comment>
<keyword evidence="3" id="KW-1185">Reference proteome</keyword>
<dbReference type="EMBL" id="SRLO01002058">
    <property type="protein sequence ID" value="TNN34031.1"/>
    <property type="molecule type" value="Genomic_DNA"/>
</dbReference>
<reference evidence="2 3" key="1">
    <citation type="submission" date="2019-03" db="EMBL/GenBank/DDBJ databases">
        <title>First draft genome of Liparis tanakae, snailfish: a comprehensive survey of snailfish specific genes.</title>
        <authorList>
            <person name="Kim W."/>
            <person name="Song I."/>
            <person name="Jeong J.-H."/>
            <person name="Kim D."/>
            <person name="Kim S."/>
            <person name="Ryu S."/>
            <person name="Song J.Y."/>
            <person name="Lee S.K."/>
        </authorList>
    </citation>
    <scope>NUCLEOTIDE SEQUENCE [LARGE SCALE GENOMIC DNA]</scope>
    <source>
        <tissue evidence="2">Muscle</tissue>
    </source>
</reference>
<accession>A0A4Z2EZT6</accession>
<proteinExistence type="predicted"/>
<feature type="region of interest" description="Disordered" evidence="1">
    <location>
        <begin position="1"/>
        <end position="75"/>
    </location>
</feature>
<name>A0A4Z2EZT6_9TELE</name>
<protein>
    <submittedName>
        <fullName evidence="2">Uncharacterized protein</fullName>
    </submittedName>
</protein>